<dbReference type="STRING" id="1121959.SAMN02746009_03967"/>
<dbReference type="InterPro" id="IPR011335">
    <property type="entry name" value="Restrct_endonuc-II-like"/>
</dbReference>
<dbReference type="InterPro" id="IPR014883">
    <property type="entry name" value="VRR_NUC"/>
</dbReference>
<evidence type="ECO:0000256" key="4">
    <source>
        <dbReference type="SAM" id="MobiDB-lite"/>
    </source>
</evidence>
<keyword evidence="2" id="KW-0540">Nuclease</keyword>
<dbReference type="InterPro" id="IPR011856">
    <property type="entry name" value="tRNA_endonuc-like_dom_sf"/>
</dbReference>
<reference evidence="7" key="1">
    <citation type="submission" date="2016-11" db="EMBL/GenBank/DDBJ databases">
        <authorList>
            <person name="Varghese N."/>
            <person name="Submissions S."/>
        </authorList>
    </citation>
    <scope>NUCLEOTIDE SEQUENCE [LARGE SCALE GENOMIC DNA]</scope>
    <source>
        <strain evidence="7">DSM 18569</strain>
    </source>
</reference>
<name>A0A1M7G6C6_9BACT</name>
<accession>A0A1M7G6C6</accession>
<gene>
    <name evidence="6" type="ORF">SAMN02746009_03967</name>
</gene>
<evidence type="ECO:0000313" key="6">
    <source>
        <dbReference type="EMBL" id="SHM11811.1"/>
    </source>
</evidence>
<proteinExistence type="predicted"/>
<sequence>MKPQPQTPLELYDLKADEITAHILGYLSAKGVVAWAQDNRGRYNSKTGRWYPHPNNRVGVPDILGFRRLDAKFIGVEVKAGKDRLSDHQIEFLNELKACGGFPFVAYSYEQFVQSFERRGLHKISRCTRCEEWPDACQCPAPAAPATPDDTPAPPAPTCLPGHTVTNDPQAPYHHA</sequence>
<dbReference type="Proteomes" id="UP000183947">
    <property type="component" value="Unassembled WGS sequence"/>
</dbReference>
<evidence type="ECO:0000313" key="7">
    <source>
        <dbReference type="Proteomes" id="UP000183947"/>
    </source>
</evidence>
<feature type="domain" description="VRR-NUC" evidence="5">
    <location>
        <begin position="27"/>
        <end position="110"/>
    </location>
</feature>
<feature type="region of interest" description="Disordered" evidence="4">
    <location>
        <begin position="143"/>
        <end position="176"/>
    </location>
</feature>
<dbReference type="SUPFAM" id="SSF52980">
    <property type="entry name" value="Restriction endonuclease-like"/>
    <property type="match status" value="1"/>
</dbReference>
<evidence type="ECO:0000256" key="2">
    <source>
        <dbReference type="ARBA" id="ARBA00022722"/>
    </source>
</evidence>
<dbReference type="RefSeq" id="WP_073288741.1">
    <property type="nucleotide sequence ID" value="NZ_FRAS01000035.1"/>
</dbReference>
<evidence type="ECO:0000259" key="5">
    <source>
        <dbReference type="SMART" id="SM00990"/>
    </source>
</evidence>
<dbReference type="Gene3D" id="3.40.1350.10">
    <property type="match status" value="1"/>
</dbReference>
<evidence type="ECO:0000256" key="3">
    <source>
        <dbReference type="ARBA" id="ARBA00022801"/>
    </source>
</evidence>
<protein>
    <submittedName>
        <fullName evidence="6">VRR-NUC domain-containing protein</fullName>
    </submittedName>
</protein>
<comment type="cofactor">
    <cofactor evidence="1">
        <name>Mg(2+)</name>
        <dbReference type="ChEBI" id="CHEBI:18420"/>
    </cofactor>
</comment>
<dbReference type="EMBL" id="FRAS01000035">
    <property type="protein sequence ID" value="SHM11811.1"/>
    <property type="molecule type" value="Genomic_DNA"/>
</dbReference>
<dbReference type="GO" id="GO:0016788">
    <property type="term" value="F:hydrolase activity, acting on ester bonds"/>
    <property type="evidence" value="ECO:0007669"/>
    <property type="project" value="InterPro"/>
</dbReference>
<keyword evidence="3" id="KW-0378">Hydrolase</keyword>
<evidence type="ECO:0000256" key="1">
    <source>
        <dbReference type="ARBA" id="ARBA00001946"/>
    </source>
</evidence>
<dbReference type="OrthoDB" id="882176at2"/>
<organism evidence="6 7">
    <name type="scientific">Hymenobacter psychrotolerans DSM 18569</name>
    <dbReference type="NCBI Taxonomy" id="1121959"/>
    <lineage>
        <taxon>Bacteria</taxon>
        <taxon>Pseudomonadati</taxon>
        <taxon>Bacteroidota</taxon>
        <taxon>Cytophagia</taxon>
        <taxon>Cytophagales</taxon>
        <taxon>Hymenobacteraceae</taxon>
        <taxon>Hymenobacter</taxon>
    </lineage>
</organism>
<dbReference type="GO" id="GO:0004518">
    <property type="term" value="F:nuclease activity"/>
    <property type="evidence" value="ECO:0007669"/>
    <property type="project" value="UniProtKB-KW"/>
</dbReference>
<dbReference type="SMART" id="SM00990">
    <property type="entry name" value="VRR_NUC"/>
    <property type="match status" value="1"/>
</dbReference>
<dbReference type="GO" id="GO:0003676">
    <property type="term" value="F:nucleic acid binding"/>
    <property type="evidence" value="ECO:0007669"/>
    <property type="project" value="InterPro"/>
</dbReference>
<dbReference type="AlphaFoldDB" id="A0A1M7G6C6"/>
<dbReference type="Pfam" id="PF08774">
    <property type="entry name" value="VRR_NUC"/>
    <property type="match status" value="1"/>
</dbReference>
<keyword evidence="7" id="KW-1185">Reference proteome</keyword>